<dbReference type="CDD" id="cd06170">
    <property type="entry name" value="LuxR_C_like"/>
    <property type="match status" value="1"/>
</dbReference>
<protein>
    <submittedName>
        <fullName evidence="5">Helix-turn-helix transcriptional regulator</fullName>
    </submittedName>
</protein>
<name>A0ABY8FRB9_9SPHN</name>
<dbReference type="InterPro" id="IPR036388">
    <property type="entry name" value="WH-like_DNA-bd_sf"/>
</dbReference>
<proteinExistence type="predicted"/>
<evidence type="ECO:0000256" key="1">
    <source>
        <dbReference type="ARBA" id="ARBA00023015"/>
    </source>
</evidence>
<keyword evidence="3" id="KW-0804">Transcription</keyword>
<sequence length="218" mass="24202">MKGDSIIGRGALNTYEGQLMQPSSRLDVLTAENVRPALDAVLTGMEKLDDRARLVVQRDGTLLAAGRHFPEWLERSDCLFLRENTLRALGNEAQVKLHKLFNVGVGKVDSQVLERYATEGHCIVRGAGLCTEAIAVTLQIAHNGFEPKMADLEEAFGLTPSETHIVELLLQGCGPQEIGHDLAISVHTVRAHLRHCYEKLDVSSREELWQKLAPYRLN</sequence>
<evidence type="ECO:0000259" key="4">
    <source>
        <dbReference type="PROSITE" id="PS50043"/>
    </source>
</evidence>
<organism evidence="5 6">
    <name type="scientific">Altererythrobacter arenosus</name>
    <dbReference type="NCBI Taxonomy" id="3032592"/>
    <lineage>
        <taxon>Bacteria</taxon>
        <taxon>Pseudomonadati</taxon>
        <taxon>Pseudomonadota</taxon>
        <taxon>Alphaproteobacteria</taxon>
        <taxon>Sphingomonadales</taxon>
        <taxon>Erythrobacteraceae</taxon>
        <taxon>Altererythrobacter</taxon>
    </lineage>
</organism>
<dbReference type="Gene3D" id="1.10.10.10">
    <property type="entry name" value="Winged helix-like DNA-binding domain superfamily/Winged helix DNA-binding domain"/>
    <property type="match status" value="1"/>
</dbReference>
<keyword evidence="1" id="KW-0805">Transcription regulation</keyword>
<dbReference type="PANTHER" id="PTHR44688">
    <property type="entry name" value="DNA-BINDING TRANSCRIPTIONAL ACTIVATOR DEVR_DOSR"/>
    <property type="match status" value="1"/>
</dbReference>
<dbReference type="EMBL" id="CP121106">
    <property type="protein sequence ID" value="WFL75946.1"/>
    <property type="molecule type" value="Genomic_DNA"/>
</dbReference>
<evidence type="ECO:0000256" key="3">
    <source>
        <dbReference type="ARBA" id="ARBA00023163"/>
    </source>
</evidence>
<dbReference type="PRINTS" id="PR00038">
    <property type="entry name" value="HTHLUXR"/>
</dbReference>
<accession>A0ABY8FRB9</accession>
<gene>
    <name evidence="5" type="ORF">P7228_07965</name>
</gene>
<dbReference type="RefSeq" id="WP_278014714.1">
    <property type="nucleotide sequence ID" value="NZ_CP121106.1"/>
</dbReference>
<keyword evidence="2" id="KW-0238">DNA-binding</keyword>
<evidence type="ECO:0000256" key="2">
    <source>
        <dbReference type="ARBA" id="ARBA00023125"/>
    </source>
</evidence>
<dbReference type="InterPro" id="IPR016032">
    <property type="entry name" value="Sig_transdc_resp-reg_C-effctor"/>
</dbReference>
<dbReference type="InterPro" id="IPR000792">
    <property type="entry name" value="Tscrpt_reg_LuxR_C"/>
</dbReference>
<reference evidence="5 6" key="1">
    <citation type="submission" date="2023-03" db="EMBL/GenBank/DDBJ databases">
        <title>Altererythrobacter sp. CAU 1644 isolated from sand.</title>
        <authorList>
            <person name="Kim W."/>
        </authorList>
    </citation>
    <scope>NUCLEOTIDE SEQUENCE [LARGE SCALE GENOMIC DNA]</scope>
    <source>
        <strain evidence="5 6">CAU 1644</strain>
    </source>
</reference>
<dbReference type="PROSITE" id="PS50043">
    <property type="entry name" value="HTH_LUXR_2"/>
    <property type="match status" value="1"/>
</dbReference>
<keyword evidence="6" id="KW-1185">Reference proteome</keyword>
<dbReference type="SUPFAM" id="SSF46894">
    <property type="entry name" value="C-terminal effector domain of the bipartite response regulators"/>
    <property type="match status" value="1"/>
</dbReference>
<evidence type="ECO:0000313" key="5">
    <source>
        <dbReference type="EMBL" id="WFL75946.1"/>
    </source>
</evidence>
<evidence type="ECO:0000313" key="6">
    <source>
        <dbReference type="Proteomes" id="UP001215827"/>
    </source>
</evidence>
<feature type="domain" description="HTH luxR-type" evidence="4">
    <location>
        <begin position="151"/>
        <end position="216"/>
    </location>
</feature>
<dbReference type="Proteomes" id="UP001215827">
    <property type="component" value="Chromosome"/>
</dbReference>
<dbReference type="PANTHER" id="PTHR44688:SF16">
    <property type="entry name" value="DNA-BINDING TRANSCRIPTIONAL ACTIVATOR DEVR_DOSR"/>
    <property type="match status" value="1"/>
</dbReference>
<dbReference type="Pfam" id="PF00196">
    <property type="entry name" value="GerE"/>
    <property type="match status" value="1"/>
</dbReference>
<dbReference type="SMART" id="SM00421">
    <property type="entry name" value="HTH_LUXR"/>
    <property type="match status" value="1"/>
</dbReference>